<feature type="compositionally biased region" description="Gly residues" evidence="1">
    <location>
        <begin position="36"/>
        <end position="46"/>
    </location>
</feature>
<keyword evidence="2" id="KW-0812">Transmembrane</keyword>
<evidence type="ECO:0000256" key="1">
    <source>
        <dbReference type="SAM" id="MobiDB-lite"/>
    </source>
</evidence>
<keyword evidence="4" id="KW-1185">Reference proteome</keyword>
<dbReference type="Proteomes" id="UP001165561">
    <property type="component" value="Unassembled WGS sequence"/>
</dbReference>
<gene>
    <name evidence="3" type="ORF">PU560_08535</name>
</gene>
<name>A0ABT5TWT3_9MICO</name>
<accession>A0ABT5TWT3</accession>
<evidence type="ECO:0000313" key="4">
    <source>
        <dbReference type="Proteomes" id="UP001165561"/>
    </source>
</evidence>
<dbReference type="EMBL" id="JARACI010000906">
    <property type="protein sequence ID" value="MDD9206512.1"/>
    <property type="molecule type" value="Genomic_DNA"/>
</dbReference>
<feature type="compositionally biased region" description="Basic and acidic residues" evidence="1">
    <location>
        <begin position="1"/>
        <end position="16"/>
    </location>
</feature>
<protein>
    <submittedName>
        <fullName evidence="3">Uncharacterized protein</fullName>
    </submittedName>
</protein>
<reference evidence="3" key="1">
    <citation type="submission" date="2023-02" db="EMBL/GenBank/DDBJ databases">
        <title>Georgenia sp.10Sc9-8, isolated from a soil sample collected from the Taklamakan desert.</title>
        <authorList>
            <person name="Liu S."/>
        </authorList>
    </citation>
    <scope>NUCLEOTIDE SEQUENCE</scope>
    <source>
        <strain evidence="3">10Sc9-8</strain>
    </source>
</reference>
<feature type="transmembrane region" description="Helical" evidence="2">
    <location>
        <begin position="88"/>
        <end position="110"/>
    </location>
</feature>
<sequence>MSIGGEDTRGTNRPEQPEGTGGPAEGRRGTPSGGTTADGGRSGGTGERARPARNTVGWVALFVAVLLTAWQVVVALTIQGVADASQEVYSAVSLFVTLILAVGAVVLGLVGMSQRRPPRWPALVGLAVGAAAFLVTVASWVGGLMNT</sequence>
<evidence type="ECO:0000256" key="2">
    <source>
        <dbReference type="SAM" id="Phobius"/>
    </source>
</evidence>
<feature type="transmembrane region" description="Helical" evidence="2">
    <location>
        <begin position="122"/>
        <end position="141"/>
    </location>
</feature>
<feature type="transmembrane region" description="Helical" evidence="2">
    <location>
        <begin position="58"/>
        <end position="82"/>
    </location>
</feature>
<organism evidence="3 4">
    <name type="scientific">Georgenia halotolerans</name>
    <dbReference type="NCBI Taxonomy" id="3028317"/>
    <lineage>
        <taxon>Bacteria</taxon>
        <taxon>Bacillati</taxon>
        <taxon>Actinomycetota</taxon>
        <taxon>Actinomycetes</taxon>
        <taxon>Micrococcales</taxon>
        <taxon>Bogoriellaceae</taxon>
        <taxon>Georgenia</taxon>
    </lineage>
</organism>
<evidence type="ECO:0000313" key="3">
    <source>
        <dbReference type="EMBL" id="MDD9206512.1"/>
    </source>
</evidence>
<comment type="caution">
    <text evidence="3">The sequence shown here is derived from an EMBL/GenBank/DDBJ whole genome shotgun (WGS) entry which is preliminary data.</text>
</comment>
<proteinExistence type="predicted"/>
<keyword evidence="2" id="KW-0472">Membrane</keyword>
<keyword evidence="2" id="KW-1133">Transmembrane helix</keyword>
<feature type="region of interest" description="Disordered" evidence="1">
    <location>
        <begin position="1"/>
        <end position="50"/>
    </location>
</feature>